<dbReference type="PANTHER" id="PTHR18919:SF107">
    <property type="entry name" value="ACETYL-COA ACETYLTRANSFERASE, CYTOSOLIC"/>
    <property type="match status" value="1"/>
</dbReference>
<dbReference type="Proteomes" id="UP000078516">
    <property type="component" value="Unassembled WGS sequence"/>
</dbReference>
<keyword evidence="4 7" id="KW-0012">Acyltransferase</keyword>
<dbReference type="RefSeq" id="WP_067481816.1">
    <property type="nucleotide sequence ID" value="NZ_CP171004.1"/>
</dbReference>
<evidence type="ECO:0000256" key="7">
    <source>
        <dbReference type="RuleBase" id="RU003557"/>
    </source>
</evidence>
<evidence type="ECO:0000256" key="3">
    <source>
        <dbReference type="ARBA" id="ARBA00022679"/>
    </source>
</evidence>
<dbReference type="EMBL" id="LWMN01000010">
    <property type="protein sequence ID" value="OAQ56288.1"/>
    <property type="molecule type" value="Genomic_DNA"/>
</dbReference>
<evidence type="ECO:0000313" key="10">
    <source>
        <dbReference type="EMBL" id="OAQ56288.1"/>
    </source>
</evidence>
<organism evidence="10 11">
    <name type="scientific">Enterococcus thailandicus</name>
    <dbReference type="NCBI Taxonomy" id="417368"/>
    <lineage>
        <taxon>Bacteria</taxon>
        <taxon>Bacillati</taxon>
        <taxon>Bacillota</taxon>
        <taxon>Bacilli</taxon>
        <taxon>Lactobacillales</taxon>
        <taxon>Enterococcaceae</taxon>
        <taxon>Enterococcus</taxon>
    </lineage>
</organism>
<keyword evidence="3 7" id="KW-0808">Transferase</keyword>
<sequence>MERIYIIDGARTPIGKYGGMFSEVLPELLGGTLLKKLLNRNELTRVDEVITGNVIGGGGNVSRRISLVSGLDITVPAFTIDRQCASGLESILVATAKIKSGMAECIACGGVESTSRAPWLIERPTRLYGRNPFILERAPLSIPEYGDPAMGIACEKLAEGLQIDRLKQDQYAYESQMNYQKAKSAKVFSKEIISFNQFHEDECPRPKTTIAKLSALPSAFCQGGSLTAGNSSPLSDGAAFLLLASERYCLEHQLNPLFEIIDGASIGVLPEKFGLGPIYATEKLLKKNEMTLLDMDRIELNEAFAAQVLACFQLEKWPENRVNVSGGALAYGHPFGATGTILVRRLMSELQQKDHLKKGLVTMCVGGGQGTTLMLRKVSSQ</sequence>
<feature type="domain" description="Thiolase N-terminal" evidence="8">
    <location>
        <begin position="4"/>
        <end position="246"/>
    </location>
</feature>
<reference evidence="10 11" key="1">
    <citation type="submission" date="2016-04" db="EMBL/GenBank/DDBJ databases">
        <title>Draft genome of an Enterococcus thailandicus strain isolated from bovine feces.</title>
        <authorList>
            <person name="Beukers A.G."/>
            <person name="Zaheer R."/>
            <person name="Goji N."/>
            <person name="Cook S.R."/>
            <person name="Amoako K."/>
            <person name="Chaves A.V."/>
            <person name="Ward M.P."/>
            <person name="Mcallister T.A."/>
        </authorList>
    </citation>
    <scope>NUCLEOTIDE SEQUENCE [LARGE SCALE GENOMIC DNA]</scope>
    <source>
        <strain evidence="10 11">F0711D 46</strain>
    </source>
</reference>
<dbReference type="Gene3D" id="3.40.47.10">
    <property type="match status" value="2"/>
</dbReference>
<dbReference type="PIRSF" id="PIRSF000429">
    <property type="entry name" value="Ac-CoA_Ac_transf"/>
    <property type="match status" value="1"/>
</dbReference>
<evidence type="ECO:0000256" key="5">
    <source>
        <dbReference type="ARBA" id="ARBA00030755"/>
    </source>
</evidence>
<dbReference type="Pfam" id="PF00108">
    <property type="entry name" value="Thiolase_N"/>
    <property type="match status" value="1"/>
</dbReference>
<feature type="active site" description="Proton acceptor" evidence="6">
    <location>
        <position position="364"/>
    </location>
</feature>
<evidence type="ECO:0000259" key="8">
    <source>
        <dbReference type="Pfam" id="PF00108"/>
    </source>
</evidence>
<evidence type="ECO:0000256" key="2">
    <source>
        <dbReference type="ARBA" id="ARBA00012705"/>
    </source>
</evidence>
<dbReference type="SUPFAM" id="SSF53901">
    <property type="entry name" value="Thiolase-like"/>
    <property type="match status" value="2"/>
</dbReference>
<feature type="active site" description="Acyl-thioester intermediate" evidence="6">
    <location>
        <position position="84"/>
    </location>
</feature>
<dbReference type="CDD" id="cd00751">
    <property type="entry name" value="thiolase"/>
    <property type="match status" value="1"/>
</dbReference>
<dbReference type="InterPro" id="IPR002155">
    <property type="entry name" value="Thiolase"/>
</dbReference>
<accession>A0A179ESU3</accession>
<comment type="similarity">
    <text evidence="1 7">Belongs to the thiolase-like superfamily. Thiolase family.</text>
</comment>
<evidence type="ECO:0000256" key="1">
    <source>
        <dbReference type="ARBA" id="ARBA00010982"/>
    </source>
</evidence>
<evidence type="ECO:0000256" key="4">
    <source>
        <dbReference type="ARBA" id="ARBA00023315"/>
    </source>
</evidence>
<dbReference type="PANTHER" id="PTHR18919">
    <property type="entry name" value="ACETYL-COA C-ACYLTRANSFERASE"/>
    <property type="match status" value="1"/>
</dbReference>
<dbReference type="InterPro" id="IPR020616">
    <property type="entry name" value="Thiolase_N"/>
</dbReference>
<dbReference type="Pfam" id="PF02803">
    <property type="entry name" value="Thiolase_C"/>
    <property type="match status" value="1"/>
</dbReference>
<dbReference type="AlphaFoldDB" id="A0A179ESU3"/>
<gene>
    <name evidence="10" type="ORF">A6E74_02440</name>
</gene>
<proteinExistence type="inferred from homology"/>
<dbReference type="InterPro" id="IPR016039">
    <property type="entry name" value="Thiolase-like"/>
</dbReference>
<keyword evidence="11" id="KW-1185">Reference proteome</keyword>
<evidence type="ECO:0000256" key="6">
    <source>
        <dbReference type="PIRSR" id="PIRSR000429-1"/>
    </source>
</evidence>
<name>A0A179ESU3_ENTTH</name>
<feature type="active site" description="Proton acceptor" evidence="6">
    <location>
        <position position="333"/>
    </location>
</feature>
<dbReference type="NCBIfam" id="TIGR01930">
    <property type="entry name" value="AcCoA-C-Actrans"/>
    <property type="match status" value="1"/>
</dbReference>
<dbReference type="InterPro" id="IPR020613">
    <property type="entry name" value="Thiolase_CS"/>
</dbReference>
<dbReference type="PROSITE" id="PS00737">
    <property type="entry name" value="THIOLASE_2"/>
    <property type="match status" value="1"/>
</dbReference>
<evidence type="ECO:0000313" key="11">
    <source>
        <dbReference type="Proteomes" id="UP000078516"/>
    </source>
</evidence>
<protein>
    <recommendedName>
        <fullName evidence="2">acetyl-CoA C-acetyltransferase</fullName>
        <ecNumber evidence="2">2.3.1.9</ecNumber>
    </recommendedName>
    <alternativeName>
        <fullName evidence="5">Acetoacetyl-CoA thiolase</fullName>
    </alternativeName>
</protein>
<comment type="caution">
    <text evidence="10">The sequence shown here is derived from an EMBL/GenBank/DDBJ whole genome shotgun (WGS) entry which is preliminary data.</text>
</comment>
<dbReference type="GO" id="GO:0003985">
    <property type="term" value="F:acetyl-CoA C-acetyltransferase activity"/>
    <property type="evidence" value="ECO:0007669"/>
    <property type="project" value="UniProtKB-EC"/>
</dbReference>
<evidence type="ECO:0000259" key="9">
    <source>
        <dbReference type="Pfam" id="PF02803"/>
    </source>
</evidence>
<feature type="domain" description="Thiolase C-terminal" evidence="9">
    <location>
        <begin position="255"/>
        <end position="376"/>
    </location>
</feature>
<dbReference type="InterPro" id="IPR020617">
    <property type="entry name" value="Thiolase_C"/>
</dbReference>
<dbReference type="EC" id="2.3.1.9" evidence="2"/>